<dbReference type="SMR" id="A0A854NFA6"/>
<proteinExistence type="predicted"/>
<dbReference type="CDD" id="cd09670">
    <property type="entry name" value="Cse2_I-E"/>
    <property type="match status" value="1"/>
</dbReference>
<dbReference type="NCBIfam" id="TIGR02548">
    <property type="entry name" value="casB_cse2"/>
    <property type="match status" value="1"/>
</dbReference>
<comment type="caution">
    <text evidence="1">The sequence shown here is derived from an EMBL/GenBank/DDBJ whole genome shotgun (WGS) entry which is preliminary data.</text>
</comment>
<reference evidence="2" key="1">
    <citation type="submission" date="2016-02" db="EMBL/GenBank/DDBJ databases">
        <title>Genomic analyses of a collection of pathogenic Corynebacterium diphtheriae.</title>
        <authorList>
            <person name="Sangal V."/>
            <person name="Titov L."/>
        </authorList>
    </citation>
    <scope>NUCLEOTIDE SEQUENCE [LARGE SCALE GENOMIC DNA]</scope>
    <source>
        <strain evidence="2">1438</strain>
    </source>
</reference>
<dbReference type="InterPro" id="IPR013382">
    <property type="entry name" value="CRISPR-assoc_prot_Cse2"/>
</dbReference>
<evidence type="ECO:0000313" key="1">
    <source>
        <dbReference type="EMBL" id="OWM34738.1"/>
    </source>
</evidence>
<dbReference type="InterPro" id="IPR038287">
    <property type="entry name" value="Cse2_sf"/>
</dbReference>
<accession>A0A854NFA6</accession>
<gene>
    <name evidence="1" type="ORF">AY602_05350</name>
</gene>
<dbReference type="RefSeq" id="WP_010935665.1">
    <property type="nucleotide sequence ID" value="NZ_LSZF01000025.1"/>
</dbReference>
<protein>
    <submittedName>
        <fullName evidence="1">Type I-E CRISPR-associated protein Cse2/CasB</fullName>
    </submittedName>
</protein>
<dbReference type="EMBL" id="LSZF01000025">
    <property type="protein sequence ID" value="OWM34738.1"/>
    <property type="molecule type" value="Genomic_DNA"/>
</dbReference>
<dbReference type="AlphaFoldDB" id="A0A854NFA6"/>
<dbReference type="Proteomes" id="UP000197692">
    <property type="component" value="Unassembled WGS sequence"/>
</dbReference>
<dbReference type="Gene3D" id="1.10.520.40">
    <property type="entry name" value="CRISPR-associated protein Cse2"/>
    <property type="match status" value="1"/>
</dbReference>
<name>A0A854NFA6_CORDP</name>
<dbReference type="Pfam" id="PF09485">
    <property type="entry name" value="CRISPR_Cse2"/>
    <property type="match status" value="1"/>
</dbReference>
<sequence length="194" mass="22177">MSEKLVLSSGKCFLHEVLCRREEKEYRQNRANLRRGADTTTEVYAFPYVYPQLPQEATTQERLVLMRVAALAAEFGNIPAVGSDTPAKSLGRWAYEVSRQRMLDRQQQVAFNPKKLDVVGERLAYLHTQDFEEAVRAVSRLMSIASSLSNVPAFDYIALYSLFSYWGNGISEKSQRVRMRVLQDYYGSFGSLIE</sequence>
<evidence type="ECO:0000313" key="2">
    <source>
        <dbReference type="Proteomes" id="UP000197692"/>
    </source>
</evidence>
<organism evidence="1 2">
    <name type="scientific">Corynebacterium diphtheriae bv. mitis</name>
    <dbReference type="NCBI Taxonomy" id="1806053"/>
    <lineage>
        <taxon>Bacteria</taxon>
        <taxon>Bacillati</taxon>
        <taxon>Actinomycetota</taxon>
        <taxon>Actinomycetes</taxon>
        <taxon>Mycobacteriales</taxon>
        <taxon>Corynebacteriaceae</taxon>
        <taxon>Corynebacterium</taxon>
    </lineage>
</organism>